<dbReference type="PROSITE" id="PS50158">
    <property type="entry name" value="ZF_CCHC"/>
    <property type="match status" value="1"/>
</dbReference>
<organism evidence="4 5">
    <name type="scientific">Acorus calamus</name>
    <name type="common">Sweet flag</name>
    <dbReference type="NCBI Taxonomy" id="4465"/>
    <lineage>
        <taxon>Eukaryota</taxon>
        <taxon>Viridiplantae</taxon>
        <taxon>Streptophyta</taxon>
        <taxon>Embryophyta</taxon>
        <taxon>Tracheophyta</taxon>
        <taxon>Spermatophyta</taxon>
        <taxon>Magnoliopsida</taxon>
        <taxon>Liliopsida</taxon>
        <taxon>Acoraceae</taxon>
        <taxon>Acorus</taxon>
    </lineage>
</organism>
<dbReference type="InterPro" id="IPR001878">
    <property type="entry name" value="Znf_CCHC"/>
</dbReference>
<dbReference type="AlphaFoldDB" id="A0AAV9E0Y6"/>
<sequence>MRNARWEDYVDEYFTVARYKATYALAIYPLPDKSMWESQDLQCIVKPPKLTRPPGRPRKKWIRPHDEESRSTKVRRIHKCQRCGGIGHHQKTCKNPPVQDSSSRGASTEASSSKKRPPGRPKKQDGRGKERAVGGRGGREVRGLNPHCGMLAEGRGIARGFVDGEPIMHGPTRGYGRGMFSYGTSVVNHGHIRGKKRKMTPLPYKKQN</sequence>
<feature type="region of interest" description="Disordered" evidence="2">
    <location>
        <begin position="47"/>
        <end position="147"/>
    </location>
</feature>
<proteinExistence type="predicted"/>
<reference evidence="4" key="1">
    <citation type="journal article" date="2023" name="Nat. Commun.">
        <title>Diploid and tetraploid genomes of Acorus and the evolution of monocots.</title>
        <authorList>
            <person name="Ma L."/>
            <person name="Liu K.W."/>
            <person name="Li Z."/>
            <person name="Hsiao Y.Y."/>
            <person name="Qi Y."/>
            <person name="Fu T."/>
            <person name="Tang G.D."/>
            <person name="Zhang D."/>
            <person name="Sun W.H."/>
            <person name="Liu D.K."/>
            <person name="Li Y."/>
            <person name="Chen G.Z."/>
            <person name="Liu X.D."/>
            <person name="Liao X.Y."/>
            <person name="Jiang Y.T."/>
            <person name="Yu X."/>
            <person name="Hao Y."/>
            <person name="Huang J."/>
            <person name="Zhao X.W."/>
            <person name="Ke S."/>
            <person name="Chen Y.Y."/>
            <person name="Wu W.L."/>
            <person name="Hsu J.L."/>
            <person name="Lin Y.F."/>
            <person name="Huang M.D."/>
            <person name="Li C.Y."/>
            <person name="Huang L."/>
            <person name="Wang Z.W."/>
            <person name="Zhao X."/>
            <person name="Zhong W.Y."/>
            <person name="Peng D.H."/>
            <person name="Ahmad S."/>
            <person name="Lan S."/>
            <person name="Zhang J.S."/>
            <person name="Tsai W.C."/>
            <person name="Van de Peer Y."/>
            <person name="Liu Z.J."/>
        </authorList>
    </citation>
    <scope>NUCLEOTIDE SEQUENCE</scope>
    <source>
        <strain evidence="4">CP</strain>
    </source>
</reference>
<evidence type="ECO:0000256" key="1">
    <source>
        <dbReference type="PROSITE-ProRule" id="PRU00047"/>
    </source>
</evidence>
<feature type="compositionally biased region" description="Low complexity" evidence="2">
    <location>
        <begin position="101"/>
        <end position="111"/>
    </location>
</feature>
<protein>
    <recommendedName>
        <fullName evidence="3">CCHC-type domain-containing protein</fullName>
    </recommendedName>
</protein>
<dbReference type="Proteomes" id="UP001180020">
    <property type="component" value="Unassembled WGS sequence"/>
</dbReference>
<reference evidence="4" key="2">
    <citation type="submission" date="2023-06" db="EMBL/GenBank/DDBJ databases">
        <authorList>
            <person name="Ma L."/>
            <person name="Liu K.-W."/>
            <person name="Li Z."/>
            <person name="Hsiao Y.-Y."/>
            <person name="Qi Y."/>
            <person name="Fu T."/>
            <person name="Tang G."/>
            <person name="Zhang D."/>
            <person name="Sun W.-H."/>
            <person name="Liu D.-K."/>
            <person name="Li Y."/>
            <person name="Chen G.-Z."/>
            <person name="Liu X.-D."/>
            <person name="Liao X.-Y."/>
            <person name="Jiang Y.-T."/>
            <person name="Yu X."/>
            <person name="Hao Y."/>
            <person name="Huang J."/>
            <person name="Zhao X.-W."/>
            <person name="Ke S."/>
            <person name="Chen Y.-Y."/>
            <person name="Wu W.-L."/>
            <person name="Hsu J.-L."/>
            <person name="Lin Y.-F."/>
            <person name="Huang M.-D."/>
            <person name="Li C.-Y."/>
            <person name="Huang L."/>
            <person name="Wang Z.-W."/>
            <person name="Zhao X."/>
            <person name="Zhong W.-Y."/>
            <person name="Peng D.-H."/>
            <person name="Ahmad S."/>
            <person name="Lan S."/>
            <person name="Zhang J.-S."/>
            <person name="Tsai W.-C."/>
            <person name="Van De Peer Y."/>
            <person name="Liu Z.-J."/>
        </authorList>
    </citation>
    <scope>NUCLEOTIDE SEQUENCE</scope>
    <source>
        <strain evidence="4">CP</strain>
        <tissue evidence="4">Leaves</tissue>
    </source>
</reference>
<feature type="domain" description="CCHC-type" evidence="3">
    <location>
        <begin position="79"/>
        <end position="95"/>
    </location>
</feature>
<name>A0AAV9E0Y6_ACOCL</name>
<feature type="compositionally biased region" description="Basic residues" evidence="2">
    <location>
        <begin position="72"/>
        <end position="81"/>
    </location>
</feature>
<evidence type="ECO:0000313" key="4">
    <source>
        <dbReference type="EMBL" id="KAK1305903.1"/>
    </source>
</evidence>
<dbReference type="EMBL" id="JAUJYO010000010">
    <property type="protein sequence ID" value="KAK1305903.1"/>
    <property type="molecule type" value="Genomic_DNA"/>
</dbReference>
<evidence type="ECO:0000313" key="5">
    <source>
        <dbReference type="Proteomes" id="UP001180020"/>
    </source>
</evidence>
<keyword evidence="1" id="KW-0863">Zinc-finger</keyword>
<comment type="caution">
    <text evidence="4">The sequence shown here is derived from an EMBL/GenBank/DDBJ whole genome shotgun (WGS) entry which is preliminary data.</text>
</comment>
<keyword evidence="1" id="KW-0862">Zinc</keyword>
<dbReference type="GO" id="GO:0003676">
    <property type="term" value="F:nucleic acid binding"/>
    <property type="evidence" value="ECO:0007669"/>
    <property type="project" value="InterPro"/>
</dbReference>
<keyword evidence="5" id="KW-1185">Reference proteome</keyword>
<feature type="compositionally biased region" description="Basic and acidic residues" evidence="2">
    <location>
        <begin position="122"/>
        <end position="142"/>
    </location>
</feature>
<keyword evidence="1" id="KW-0479">Metal-binding</keyword>
<dbReference type="GO" id="GO:0008270">
    <property type="term" value="F:zinc ion binding"/>
    <property type="evidence" value="ECO:0007669"/>
    <property type="project" value="UniProtKB-KW"/>
</dbReference>
<evidence type="ECO:0000259" key="3">
    <source>
        <dbReference type="PROSITE" id="PS50158"/>
    </source>
</evidence>
<accession>A0AAV9E0Y6</accession>
<gene>
    <name evidence="4" type="ORF">QJS10_CPA10g01383</name>
</gene>
<evidence type="ECO:0000256" key="2">
    <source>
        <dbReference type="SAM" id="MobiDB-lite"/>
    </source>
</evidence>